<keyword evidence="3" id="KW-1185">Reference proteome</keyword>
<feature type="domain" description="DSBA-like thioredoxin" evidence="1">
    <location>
        <begin position="21"/>
        <end position="223"/>
    </location>
</feature>
<reference evidence="3" key="1">
    <citation type="journal article" date="2019" name="Int. J. Syst. Evol. Microbiol.">
        <title>The Global Catalogue of Microorganisms (GCM) 10K type strain sequencing project: providing services to taxonomists for standard genome sequencing and annotation.</title>
        <authorList>
            <consortium name="The Broad Institute Genomics Platform"/>
            <consortium name="The Broad Institute Genome Sequencing Center for Infectious Disease"/>
            <person name="Wu L."/>
            <person name="Ma J."/>
        </authorList>
    </citation>
    <scope>NUCLEOTIDE SEQUENCE [LARGE SCALE GENOMIC DNA]</scope>
    <source>
        <strain evidence="3">JCM 16961</strain>
    </source>
</reference>
<organism evidence="2 3">
    <name type="scientific">Zhihengliuella alba</name>
    <dbReference type="NCBI Taxonomy" id="547018"/>
    <lineage>
        <taxon>Bacteria</taxon>
        <taxon>Bacillati</taxon>
        <taxon>Actinomycetota</taxon>
        <taxon>Actinomycetes</taxon>
        <taxon>Micrococcales</taxon>
        <taxon>Micrococcaceae</taxon>
        <taxon>Zhihengliuella</taxon>
    </lineage>
</organism>
<dbReference type="SUPFAM" id="SSF52833">
    <property type="entry name" value="Thioredoxin-like"/>
    <property type="match status" value="1"/>
</dbReference>
<dbReference type="InterPro" id="IPR036249">
    <property type="entry name" value="Thioredoxin-like_sf"/>
</dbReference>
<dbReference type="EMBL" id="BAABCJ010000007">
    <property type="protein sequence ID" value="GAA3712769.1"/>
    <property type="molecule type" value="Genomic_DNA"/>
</dbReference>
<sequence>MTDTPSPAAPLRAPGPAARLRVDVWSDVACPWCYIGKRRFETALARVPFGDRVDVAWHSFQLDPGLPEHYDGTELDYLSERKGMAREQVAGMFEHVSAMAAGEGLAYDFDAVKVANTWTAHRLLHLAAERGLSGTLKEALLSGHFEHGLDLGSRDELLAVATGAGLAEDDVVRVLDSEAYSDAVSDDVEQARRLGISGVPFFVLDMKYGVSGAQSAEAFEQALTQAWSELPVLQAAGGSADGDACGVDGCD</sequence>
<dbReference type="Pfam" id="PF01323">
    <property type="entry name" value="DSBA"/>
    <property type="match status" value="1"/>
</dbReference>
<evidence type="ECO:0000259" key="1">
    <source>
        <dbReference type="Pfam" id="PF01323"/>
    </source>
</evidence>
<accession>A0ABP7E1K3</accession>
<evidence type="ECO:0000313" key="2">
    <source>
        <dbReference type="EMBL" id="GAA3712769.1"/>
    </source>
</evidence>
<dbReference type="Proteomes" id="UP001501536">
    <property type="component" value="Unassembled WGS sequence"/>
</dbReference>
<proteinExistence type="predicted"/>
<keyword evidence="2" id="KW-0413">Isomerase</keyword>
<gene>
    <name evidence="2" type="primary">frnE</name>
    <name evidence="2" type="ORF">GCM10022377_28140</name>
</gene>
<dbReference type="RefSeq" id="WP_344886075.1">
    <property type="nucleotide sequence ID" value="NZ_BAABCJ010000007.1"/>
</dbReference>
<comment type="caution">
    <text evidence="2">The sequence shown here is derived from an EMBL/GenBank/DDBJ whole genome shotgun (WGS) entry which is preliminary data.</text>
</comment>
<evidence type="ECO:0000313" key="3">
    <source>
        <dbReference type="Proteomes" id="UP001501536"/>
    </source>
</evidence>
<dbReference type="InterPro" id="IPR001853">
    <property type="entry name" value="DSBA-like_thioredoxin_dom"/>
</dbReference>
<dbReference type="PANTHER" id="PTHR13887">
    <property type="entry name" value="GLUTATHIONE S-TRANSFERASE KAPPA"/>
    <property type="match status" value="1"/>
</dbReference>
<protein>
    <submittedName>
        <fullName evidence="2">Protein disulfide isomerase FrnE</fullName>
    </submittedName>
</protein>
<dbReference type="CDD" id="cd03024">
    <property type="entry name" value="DsbA_FrnE"/>
    <property type="match status" value="1"/>
</dbReference>
<dbReference type="Gene3D" id="3.40.30.10">
    <property type="entry name" value="Glutaredoxin"/>
    <property type="match status" value="1"/>
</dbReference>
<name>A0ABP7E1K3_9MICC</name>
<dbReference type="PANTHER" id="PTHR13887:SF41">
    <property type="entry name" value="THIOREDOXIN SUPERFAMILY PROTEIN"/>
    <property type="match status" value="1"/>
</dbReference>
<dbReference type="GO" id="GO:0016853">
    <property type="term" value="F:isomerase activity"/>
    <property type="evidence" value="ECO:0007669"/>
    <property type="project" value="UniProtKB-KW"/>
</dbReference>